<organism evidence="3">
    <name type="scientific">viral metagenome</name>
    <dbReference type="NCBI Taxonomy" id="1070528"/>
    <lineage>
        <taxon>unclassified sequences</taxon>
        <taxon>metagenomes</taxon>
        <taxon>organismal metagenomes</taxon>
    </lineage>
</organism>
<dbReference type="SUPFAM" id="SSF56112">
    <property type="entry name" value="Protein kinase-like (PK-like)"/>
    <property type="match status" value="1"/>
</dbReference>
<dbReference type="GO" id="GO:0005524">
    <property type="term" value="F:ATP binding"/>
    <property type="evidence" value="ECO:0007669"/>
    <property type="project" value="InterPro"/>
</dbReference>
<dbReference type="SMART" id="SM00220">
    <property type="entry name" value="S_TKc"/>
    <property type="match status" value="1"/>
</dbReference>
<reference evidence="3" key="1">
    <citation type="journal article" date="2020" name="Nature">
        <title>Giant virus diversity and host interactions through global metagenomics.</title>
        <authorList>
            <person name="Schulz F."/>
            <person name="Roux S."/>
            <person name="Paez-Espino D."/>
            <person name="Jungbluth S."/>
            <person name="Walsh D.A."/>
            <person name="Denef V.J."/>
            <person name="McMahon K.D."/>
            <person name="Konstantinidis K.T."/>
            <person name="Eloe-Fadrosh E.A."/>
            <person name="Kyrpides N.C."/>
            <person name="Woyke T."/>
        </authorList>
    </citation>
    <scope>NUCLEOTIDE SEQUENCE</scope>
    <source>
        <strain evidence="3">GVMAG-M-3300027769-26</strain>
    </source>
</reference>
<dbReference type="GO" id="GO:0004674">
    <property type="term" value="F:protein serine/threonine kinase activity"/>
    <property type="evidence" value="ECO:0007669"/>
    <property type="project" value="TreeGrafter"/>
</dbReference>
<proteinExistence type="predicted"/>
<evidence type="ECO:0000313" key="3">
    <source>
        <dbReference type="EMBL" id="QHU27819.1"/>
    </source>
</evidence>
<name>A0A6C0LA27_9ZZZZ</name>
<dbReference type="AlphaFoldDB" id="A0A6C0LA27"/>
<protein>
    <recommendedName>
        <fullName evidence="2">Protein kinase domain-containing protein</fullName>
    </recommendedName>
</protein>
<accession>A0A6C0LA27</accession>
<dbReference type="GO" id="GO:0005634">
    <property type="term" value="C:nucleus"/>
    <property type="evidence" value="ECO:0007669"/>
    <property type="project" value="TreeGrafter"/>
</dbReference>
<sequence length="595" mass="69048">MKKKYIIEILIKHFEKYNSKYFTENIIIDNINYYKYFKCLLKKDLLKIYETVSDDLASKTMRKKDKLSIAKKLGEHFDINTAKYFLDVINSSYYDNIKYSTYLKCLSKKNIDKIFININKNINNYNNETRVSPTVPAVPAVPVAKSIKTTPSAPKTAAESIVSSIKKYKSLKSLKSLKSDKSLKSLKSDKPDKPVKPDKQKKKTKPVENPEVSLEFLPFYTQRKANKNYEENLRYIANKYNRKRIYISDYIVKLSQLFLNDVIVLNDINNKPIKIIIIRELYKNIESLLYVGKIIEGDMIGEEVVVKIQPRLPDILHKMNIKILYQIMTEYYIMKLLNVNCANAIVSKVYAYGSIGELVEGDIGRYVLVSKLLGKDLRQLRGNRDILKIKRIFILILRALQSMHNCNLKKNISIIHLDIKPHNIVFANENMNEIKIIDFGLSVNIINAKGVREMKVRKGYVGTLLYMATMMHKKYITDYMLDIQSLAWVLFDLLCDNNILTKGNIEKDSAENTVYYNKIYFINNYRNPEYIKMIASGGLTANNIAVIGEIVEYTIDRANKTNRYPTDKKTADGVFYCDYNDAYYNDIEMLLNKLS</sequence>
<feature type="compositionally biased region" description="Basic and acidic residues" evidence="1">
    <location>
        <begin position="184"/>
        <end position="198"/>
    </location>
</feature>
<feature type="region of interest" description="Disordered" evidence="1">
    <location>
        <begin position="184"/>
        <end position="209"/>
    </location>
</feature>
<dbReference type="PROSITE" id="PS50011">
    <property type="entry name" value="PROTEIN_KINASE_DOM"/>
    <property type="match status" value="1"/>
</dbReference>
<dbReference type="EMBL" id="MN740463">
    <property type="protein sequence ID" value="QHU27819.1"/>
    <property type="molecule type" value="Genomic_DNA"/>
</dbReference>
<dbReference type="InterPro" id="IPR000719">
    <property type="entry name" value="Prot_kinase_dom"/>
</dbReference>
<dbReference type="Pfam" id="PF00069">
    <property type="entry name" value="Pkinase"/>
    <property type="match status" value="1"/>
</dbReference>
<dbReference type="GO" id="GO:0044773">
    <property type="term" value="P:mitotic DNA damage checkpoint signaling"/>
    <property type="evidence" value="ECO:0007669"/>
    <property type="project" value="TreeGrafter"/>
</dbReference>
<dbReference type="PANTHER" id="PTHR44167">
    <property type="entry name" value="OVARIAN-SPECIFIC SERINE/THREONINE-PROTEIN KINASE LOK-RELATED"/>
    <property type="match status" value="1"/>
</dbReference>
<feature type="domain" description="Protein kinase" evidence="2">
    <location>
        <begin position="275"/>
        <end position="595"/>
    </location>
</feature>
<evidence type="ECO:0000259" key="2">
    <source>
        <dbReference type="PROSITE" id="PS50011"/>
    </source>
</evidence>
<dbReference type="InterPro" id="IPR008271">
    <property type="entry name" value="Ser/Thr_kinase_AS"/>
</dbReference>
<dbReference type="PROSITE" id="PS00108">
    <property type="entry name" value="PROTEIN_KINASE_ST"/>
    <property type="match status" value="1"/>
</dbReference>
<dbReference type="InterPro" id="IPR011009">
    <property type="entry name" value="Kinase-like_dom_sf"/>
</dbReference>
<dbReference type="Gene3D" id="1.10.510.10">
    <property type="entry name" value="Transferase(Phosphotransferase) domain 1"/>
    <property type="match status" value="1"/>
</dbReference>
<evidence type="ECO:0000256" key="1">
    <source>
        <dbReference type="SAM" id="MobiDB-lite"/>
    </source>
</evidence>
<dbReference type="PANTHER" id="PTHR44167:SF18">
    <property type="entry name" value="PROTEIN KINASE DOMAIN-CONTAINING PROTEIN"/>
    <property type="match status" value="1"/>
</dbReference>
<dbReference type="GO" id="GO:0005737">
    <property type="term" value="C:cytoplasm"/>
    <property type="evidence" value="ECO:0007669"/>
    <property type="project" value="TreeGrafter"/>
</dbReference>